<dbReference type="InterPro" id="IPR050540">
    <property type="entry name" value="F-actin_Monoox_Mical"/>
</dbReference>
<evidence type="ECO:0000256" key="11">
    <source>
        <dbReference type="ARBA" id="ARBA00023306"/>
    </source>
</evidence>
<dbReference type="PANTHER" id="PTHR23167:SF18">
    <property type="entry name" value="CYTOSPIN-A"/>
    <property type="match status" value="1"/>
</dbReference>
<dbReference type="SUPFAM" id="SSF47576">
    <property type="entry name" value="Calponin-homology domain, CH-domain"/>
    <property type="match status" value="1"/>
</dbReference>
<dbReference type="InterPro" id="IPR036872">
    <property type="entry name" value="CH_dom_sf"/>
</dbReference>
<evidence type="ECO:0000313" key="18">
    <source>
        <dbReference type="Proteomes" id="UP001152803"/>
    </source>
</evidence>
<feature type="compositionally biased region" description="Basic and acidic residues" evidence="15">
    <location>
        <begin position="479"/>
        <end position="488"/>
    </location>
</feature>
<evidence type="ECO:0000256" key="7">
    <source>
        <dbReference type="ARBA" id="ARBA00022868"/>
    </source>
</evidence>
<dbReference type="FunFam" id="1.10.418.10:FF:000020">
    <property type="entry name" value="Cytospin-A isoform 1"/>
    <property type="match status" value="1"/>
</dbReference>
<feature type="coiled-coil region" evidence="14">
    <location>
        <begin position="210"/>
        <end position="244"/>
    </location>
</feature>
<evidence type="ECO:0000256" key="8">
    <source>
        <dbReference type="ARBA" id="ARBA00022949"/>
    </source>
</evidence>
<dbReference type="CDD" id="cd21199">
    <property type="entry name" value="CH_CYTS"/>
    <property type="match status" value="1"/>
</dbReference>
<feature type="compositionally biased region" description="Basic and acidic residues" evidence="15">
    <location>
        <begin position="427"/>
        <end position="444"/>
    </location>
</feature>
<keyword evidence="7 13" id="KW-0303">Gap junction</keyword>
<feature type="compositionally biased region" description="Basic and acidic residues" evidence="15">
    <location>
        <begin position="329"/>
        <end position="348"/>
    </location>
</feature>
<evidence type="ECO:0000256" key="2">
    <source>
        <dbReference type="ARBA" id="ARBA00009452"/>
    </source>
</evidence>
<dbReference type="GO" id="GO:0005737">
    <property type="term" value="C:cytoplasm"/>
    <property type="evidence" value="ECO:0007669"/>
    <property type="project" value="UniProtKB-UniRule"/>
</dbReference>
<comment type="function">
    <text evidence="12 13">Involved in cytokinesis and spindle organization. May play a role in actin cytoskeleton organization and microtubule stabilization and hence required for proper cell adhesion and migration.</text>
</comment>
<evidence type="ECO:0000256" key="13">
    <source>
        <dbReference type="RuleBase" id="RU367063"/>
    </source>
</evidence>
<dbReference type="GO" id="GO:0005921">
    <property type="term" value="C:gap junction"/>
    <property type="evidence" value="ECO:0007669"/>
    <property type="project" value="UniProtKB-SubCell"/>
</dbReference>
<feature type="compositionally biased region" description="Polar residues" evidence="15">
    <location>
        <begin position="539"/>
        <end position="561"/>
    </location>
</feature>
<dbReference type="OrthoDB" id="21607at2759"/>
<reference evidence="17" key="1">
    <citation type="journal article" date="2023" name="Science">
        <title>Genome structures resolve the early diversification of teleost fishes.</title>
        <authorList>
            <person name="Parey E."/>
            <person name="Louis A."/>
            <person name="Montfort J."/>
            <person name="Bouchez O."/>
            <person name="Roques C."/>
            <person name="Iampietro C."/>
            <person name="Lluch J."/>
            <person name="Castinel A."/>
            <person name="Donnadieu C."/>
            <person name="Desvignes T."/>
            <person name="Floi Bucao C."/>
            <person name="Jouanno E."/>
            <person name="Wen M."/>
            <person name="Mejri S."/>
            <person name="Dirks R."/>
            <person name="Jansen H."/>
            <person name="Henkel C."/>
            <person name="Chen W.J."/>
            <person name="Zahm M."/>
            <person name="Cabau C."/>
            <person name="Klopp C."/>
            <person name="Thompson A.W."/>
            <person name="Robinson-Rechavi M."/>
            <person name="Braasch I."/>
            <person name="Lecointre G."/>
            <person name="Bobe J."/>
            <person name="Postlethwait J.H."/>
            <person name="Berthelot C."/>
            <person name="Roest Crollius H."/>
            <person name="Guiguen Y."/>
        </authorList>
    </citation>
    <scope>NUCLEOTIDE SEQUENCE</scope>
    <source>
        <strain evidence="17">Concon-B</strain>
    </source>
</reference>
<comment type="subunit">
    <text evidence="3 13">May interact with both microtubules and actin cytoskeleton.</text>
</comment>
<evidence type="ECO:0000256" key="14">
    <source>
        <dbReference type="SAM" id="Coils"/>
    </source>
</evidence>
<dbReference type="GO" id="GO:0005819">
    <property type="term" value="C:spindle"/>
    <property type="evidence" value="ECO:0007669"/>
    <property type="project" value="UniProtKB-SubCell"/>
</dbReference>
<evidence type="ECO:0000256" key="15">
    <source>
        <dbReference type="SAM" id="MobiDB-lite"/>
    </source>
</evidence>
<sequence length="723" mass="79638">MGNLTSKDGHGPTALLSTGSHLDLFHTPPTSPLDPSLPGPLLPQAAVKDLQARLVSEGAGESASQEGAHPESPLNKTLTKEWAVIGPEALVLPSRAGTEVARGQGLGTPLTPVLCLTPGWQEKDSGLEQSLLAAAGEGTTLSPLELQEQQYMVSPESSPVHEEPVCSTALLEQLLVERAELVEEGRSLKDILQTERSEWLQFQADLQVAVAVADRLRLEAEEELAKLRQTHQDTERQLADMLCKQQETDGKLESLRAQHEETCQKLSTLALSHRQAREELETVRAEHKETCQKLSALTLTHQQATEELGALKDREGTQAGKGQDLEEQTESKDKRCVLEDIQKEEEPQHGGTGVAWGKGKGKGKGKSKGNGKGQDLEEQTESETKSCISEDIQKEEGPQRGGTEVAWGKGKSKGNGKGQDPEEQTESEDKSCISEDMQRAEEPQHGGTGVAWGKGKGREKVQDLEEQTKSENKSCISEDIQKGEEPQRGGKGVAEWYLRSVAAVEKKREEGYSGRDPRRIVMLSERSRSLSRIPLPSETPSAVNGSSQPMATTTGPLSKNQDPARGMRVDRILKRQDSWSSFYSSKQEDHIPDPSSVINSVIRPQDSFSMLLRRHGGSKRNSLLRWCQSRTQGYEKIDITNFSSSWVDGLAFCAVYHTYLPTHIPYSTLSQDSKKENLELAFQTGESVGIIAMLTIDEMLRVEGPDWQRVLGYVESVYRHFEM</sequence>
<comment type="subcellular location">
    <subcellularLocation>
        <location evidence="1 13">Cytoplasm</location>
        <location evidence="1 13">Cytoskeleton</location>
        <location evidence="1 13">Spindle</location>
    </subcellularLocation>
    <subcellularLocation>
        <location evidence="13">Cytoplasm</location>
        <location evidence="13">Cytoskeleton</location>
    </subcellularLocation>
    <subcellularLocation>
        <location evidence="13">Cell junction</location>
        <location evidence="13">Gap junction</location>
    </subcellularLocation>
</comment>
<feature type="domain" description="Calponin-homology (CH)" evidence="16">
    <location>
        <begin position="617"/>
        <end position="722"/>
    </location>
</feature>
<comment type="similarity">
    <text evidence="2 13">Belongs to the cytospin-A family.</text>
</comment>
<feature type="region of interest" description="Disordered" evidence="15">
    <location>
        <begin position="54"/>
        <end position="74"/>
    </location>
</feature>
<keyword evidence="8 13" id="KW-0965">Cell junction</keyword>
<feature type="compositionally biased region" description="Basic and acidic residues" evidence="15">
    <location>
        <begin position="456"/>
        <end position="472"/>
    </location>
</feature>
<dbReference type="Proteomes" id="UP001152803">
    <property type="component" value="Unassembled WGS sequence"/>
</dbReference>
<organism evidence="17 18">
    <name type="scientific">Conger conger</name>
    <name type="common">Conger eel</name>
    <name type="synonym">Muraena conger</name>
    <dbReference type="NCBI Taxonomy" id="82655"/>
    <lineage>
        <taxon>Eukaryota</taxon>
        <taxon>Metazoa</taxon>
        <taxon>Chordata</taxon>
        <taxon>Craniata</taxon>
        <taxon>Vertebrata</taxon>
        <taxon>Euteleostomi</taxon>
        <taxon>Actinopterygii</taxon>
        <taxon>Neopterygii</taxon>
        <taxon>Teleostei</taxon>
        <taxon>Anguilliformes</taxon>
        <taxon>Congridae</taxon>
        <taxon>Conger</taxon>
    </lineage>
</organism>
<feature type="region of interest" description="Disordered" evidence="15">
    <location>
        <begin position="1"/>
        <end position="42"/>
    </location>
</feature>
<feature type="compositionally biased region" description="Basic residues" evidence="15">
    <location>
        <begin position="359"/>
        <end position="369"/>
    </location>
</feature>
<keyword evidence="6 13" id="KW-0132">Cell division</keyword>
<evidence type="ECO:0000256" key="5">
    <source>
        <dbReference type="ARBA" id="ARBA00022490"/>
    </source>
</evidence>
<evidence type="ECO:0000256" key="10">
    <source>
        <dbReference type="ARBA" id="ARBA00023212"/>
    </source>
</evidence>
<keyword evidence="9 14" id="KW-0175">Coiled coil</keyword>
<accession>A0A9Q1DM40</accession>
<dbReference type="SMART" id="SM00033">
    <property type="entry name" value="CH"/>
    <property type="match status" value="1"/>
</dbReference>
<feature type="compositionally biased region" description="Pro residues" evidence="15">
    <location>
        <begin position="29"/>
        <end position="41"/>
    </location>
</feature>
<feature type="region of interest" description="Disordered" evidence="15">
    <location>
        <begin position="531"/>
        <end position="565"/>
    </location>
</feature>
<evidence type="ECO:0000256" key="3">
    <source>
        <dbReference type="ARBA" id="ARBA00011235"/>
    </source>
</evidence>
<gene>
    <name evidence="17" type="ORF">COCON_G00095990</name>
</gene>
<evidence type="ECO:0000256" key="4">
    <source>
        <dbReference type="ARBA" id="ARBA00015657"/>
    </source>
</evidence>
<keyword evidence="5 13" id="KW-0963">Cytoplasm</keyword>
<name>A0A9Q1DM40_CONCO</name>
<keyword evidence="18" id="KW-1185">Reference proteome</keyword>
<dbReference type="GO" id="GO:0051301">
    <property type="term" value="P:cell division"/>
    <property type="evidence" value="ECO:0007669"/>
    <property type="project" value="UniProtKB-UniRule"/>
</dbReference>
<dbReference type="PROSITE" id="PS50021">
    <property type="entry name" value="CH"/>
    <property type="match status" value="1"/>
</dbReference>
<comment type="caution">
    <text evidence="17">The sequence shown here is derived from an EMBL/GenBank/DDBJ whole genome shotgun (WGS) entry which is preliminary data.</text>
</comment>
<evidence type="ECO:0000313" key="17">
    <source>
        <dbReference type="EMBL" id="KAJ8274974.1"/>
    </source>
</evidence>
<dbReference type="AlphaFoldDB" id="A0A9Q1DM40"/>
<proteinExistence type="inferred from homology"/>
<dbReference type="Gene3D" id="1.10.418.10">
    <property type="entry name" value="Calponin-like domain"/>
    <property type="match status" value="1"/>
</dbReference>
<evidence type="ECO:0000256" key="9">
    <source>
        <dbReference type="ARBA" id="ARBA00023054"/>
    </source>
</evidence>
<keyword evidence="10 13" id="KW-0206">Cytoskeleton</keyword>
<keyword evidence="11 13" id="KW-0131">Cell cycle</keyword>
<evidence type="ECO:0000259" key="16">
    <source>
        <dbReference type="PROSITE" id="PS50021"/>
    </source>
</evidence>
<protein>
    <recommendedName>
        <fullName evidence="4 13">Cytospin-A</fullName>
    </recommendedName>
</protein>
<dbReference type="InterPro" id="IPR001715">
    <property type="entry name" value="CH_dom"/>
</dbReference>
<dbReference type="EMBL" id="JAFJMO010000006">
    <property type="protein sequence ID" value="KAJ8274974.1"/>
    <property type="molecule type" value="Genomic_DNA"/>
</dbReference>
<dbReference type="PANTHER" id="PTHR23167">
    <property type="entry name" value="CALPONIN HOMOLOGY DOMAIN-CONTAINING PROTEIN DDB_G0272472-RELATED"/>
    <property type="match status" value="1"/>
</dbReference>
<dbReference type="Pfam" id="PF00307">
    <property type="entry name" value="CH"/>
    <property type="match status" value="1"/>
</dbReference>
<evidence type="ECO:0000256" key="6">
    <source>
        <dbReference type="ARBA" id="ARBA00022618"/>
    </source>
</evidence>
<feature type="region of interest" description="Disordered" evidence="15">
    <location>
        <begin position="310"/>
        <end position="491"/>
    </location>
</feature>
<evidence type="ECO:0000256" key="1">
    <source>
        <dbReference type="ARBA" id="ARBA00004186"/>
    </source>
</evidence>
<evidence type="ECO:0000256" key="12">
    <source>
        <dbReference type="ARBA" id="ARBA00025131"/>
    </source>
</evidence>